<keyword evidence="2" id="KW-1185">Reference proteome</keyword>
<organism evidence="1 2">
    <name type="scientific">Acinetobacter pollinis</name>
    <dbReference type="NCBI Taxonomy" id="2605270"/>
    <lineage>
        <taxon>Bacteria</taxon>
        <taxon>Pseudomonadati</taxon>
        <taxon>Pseudomonadota</taxon>
        <taxon>Gammaproteobacteria</taxon>
        <taxon>Moraxellales</taxon>
        <taxon>Moraxellaceae</taxon>
        <taxon>Acinetobacter</taxon>
    </lineage>
</organism>
<accession>A0ABU6DQ33</accession>
<proteinExistence type="predicted"/>
<reference evidence="1 2" key="1">
    <citation type="submission" date="2019-08" db="EMBL/GenBank/DDBJ databases">
        <title>Five species of Acinetobacter isolated from floral nectar and animal pollinators.</title>
        <authorList>
            <person name="Hendry T.A."/>
        </authorList>
    </citation>
    <scope>NUCLEOTIDE SEQUENCE [LARGE SCALE GENOMIC DNA]</scope>
    <source>
        <strain evidence="1 2">MD18.27</strain>
    </source>
</reference>
<name>A0ABU6DQ33_9GAMM</name>
<dbReference type="RefSeq" id="WP_325774559.1">
    <property type="nucleotide sequence ID" value="NZ_VTDN01000002.1"/>
</dbReference>
<protein>
    <submittedName>
        <fullName evidence="1">Glutamate 5-kinase</fullName>
    </submittedName>
</protein>
<comment type="caution">
    <text evidence="1">The sequence shown here is derived from an EMBL/GenBank/DDBJ whole genome shotgun (WGS) entry which is preliminary data.</text>
</comment>
<evidence type="ECO:0000313" key="1">
    <source>
        <dbReference type="EMBL" id="MEB5475979.1"/>
    </source>
</evidence>
<evidence type="ECO:0000313" key="2">
    <source>
        <dbReference type="Proteomes" id="UP001339883"/>
    </source>
</evidence>
<dbReference type="EMBL" id="VTDN01000002">
    <property type="protein sequence ID" value="MEB5475979.1"/>
    <property type="molecule type" value="Genomic_DNA"/>
</dbReference>
<gene>
    <name evidence="1" type="ORF">I2F25_02715</name>
</gene>
<dbReference type="Proteomes" id="UP001339883">
    <property type="component" value="Unassembled WGS sequence"/>
</dbReference>
<sequence>MGIRDDIQSELAEAFNDDLADAVNTFTCSKVTYSGKYNPVTEQYEGEQTVMYQGRGVLFGSYQKDLVKPSDYQADDAKATLLQNEVTAKPQINDVWVTSKGNFKIINIGADPTDSIWKVQLRKA</sequence>